<dbReference type="InterPro" id="IPR016723">
    <property type="entry name" value="Tscrpt_reg_ArsR_prd"/>
</dbReference>
<dbReference type="KEGG" id="mmav:RE476_03480"/>
<accession>A0AA51UH63</accession>
<dbReference type="InterPro" id="IPR036388">
    <property type="entry name" value="WH-like_DNA-bd_sf"/>
</dbReference>
<name>A0AA51UH63_9EURY</name>
<dbReference type="CDD" id="cd00090">
    <property type="entry name" value="HTH_ARSR"/>
    <property type="match status" value="1"/>
</dbReference>
<reference evidence="1" key="1">
    <citation type="submission" date="2023-08" db="EMBL/GenBank/DDBJ databases">
        <title>Methanolobus mangrovi sp. nov. and Methanolobus sediminis sp. nov, two novel methylotrophic methanogens isolated from mangrove sediments in China.</title>
        <authorList>
            <person name="Zhou J."/>
        </authorList>
    </citation>
    <scope>NUCLEOTIDE SEQUENCE</scope>
    <source>
        <strain evidence="1">FTZ2</strain>
    </source>
</reference>
<gene>
    <name evidence="1" type="ORF">RE476_03480</name>
</gene>
<dbReference type="RefSeq" id="WP_309309012.1">
    <property type="nucleotide sequence ID" value="NZ_CP133594.1"/>
</dbReference>
<dbReference type="PIRSF" id="PIRSF018357">
    <property type="entry name" value="Trans_reg_ArsR_prd"/>
    <property type="match status" value="1"/>
</dbReference>
<organism evidence="1 2">
    <name type="scientific">Methanolobus mangrovi</name>
    <dbReference type="NCBI Taxonomy" id="3072977"/>
    <lineage>
        <taxon>Archaea</taxon>
        <taxon>Methanobacteriati</taxon>
        <taxon>Methanobacteriota</taxon>
        <taxon>Stenosarchaea group</taxon>
        <taxon>Methanomicrobia</taxon>
        <taxon>Methanosarcinales</taxon>
        <taxon>Methanosarcinaceae</taxon>
        <taxon>Methanolobus</taxon>
    </lineage>
</organism>
<dbReference type="InterPro" id="IPR011991">
    <property type="entry name" value="ArsR-like_HTH"/>
</dbReference>
<proteinExistence type="predicted"/>
<dbReference type="InterPro" id="IPR036390">
    <property type="entry name" value="WH_DNA-bd_sf"/>
</dbReference>
<keyword evidence="2" id="KW-1185">Reference proteome</keyword>
<sequence length="259" mass="29454">MSGNIINENNNGIYLQQFESLRSEIISLKKDVNRVLERSNHHRMDALFTEVKGDLSRPVLHYLLEDTKESFEEGFCMECDKKEICKPAFSNLLHEMALLLLEDRATEDALAHFRERFDELKGFAITDDCDGCVQTASRVFDKQIGLIRSFNIISKEELNSANNVNITDISDNVVTDVCEPLANKQRLAILRSMNSDTSSFSELSKITGLRGGNLLFHIQKLLDTGMILQRTERGDYMITKKGHLTLKGMAELYEKLSNI</sequence>
<dbReference type="AlphaFoldDB" id="A0AA51UH63"/>
<evidence type="ECO:0000313" key="2">
    <source>
        <dbReference type="Proteomes" id="UP001183006"/>
    </source>
</evidence>
<evidence type="ECO:0000313" key="1">
    <source>
        <dbReference type="EMBL" id="WMW22898.1"/>
    </source>
</evidence>
<dbReference type="GeneID" id="84229171"/>
<dbReference type="SUPFAM" id="SSF46785">
    <property type="entry name" value="Winged helix' DNA-binding domain"/>
    <property type="match status" value="1"/>
</dbReference>
<dbReference type="Proteomes" id="UP001183006">
    <property type="component" value="Chromosome"/>
</dbReference>
<protein>
    <submittedName>
        <fullName evidence="1">Winged helix-turn-helix domain-containing protein</fullName>
    </submittedName>
</protein>
<dbReference type="Gene3D" id="1.10.10.10">
    <property type="entry name" value="Winged helix-like DNA-binding domain superfamily/Winged helix DNA-binding domain"/>
    <property type="match status" value="1"/>
</dbReference>
<dbReference type="EMBL" id="CP133594">
    <property type="protein sequence ID" value="WMW22898.1"/>
    <property type="molecule type" value="Genomic_DNA"/>
</dbReference>